<dbReference type="GeneID" id="38120756"/>
<dbReference type="EMBL" id="PVWQ01000016">
    <property type="protein sequence ID" value="RDW61714.1"/>
    <property type="molecule type" value="Genomic_DNA"/>
</dbReference>
<name>A0A3D8QJV5_9EURO</name>
<dbReference type="Proteomes" id="UP000256690">
    <property type="component" value="Unassembled WGS sequence"/>
</dbReference>
<sequence length="257" mass="29247">MFYITSTQNHHTQPASLFDFKMTSNAFKTQPGFKEAYRTLRLAEAEEEIKAVVPERFYKQPPHTHPVILEYRSQREASSYQIESDIELSDNDIHRFLRAFNKDVQYYYKATKPPYKATIDEGAPARYISILVDFPMEVTQPTLSTLVSTFPDISGSLTGSWSYKTPAPSEDTALWRVQWFRKELVTFNWGFWLVGYNHGSVEVDEDNKLVAEDSGAASFTVEEKAEALAELEAEDDGGYLGPGYGLCYIPDSAWYGP</sequence>
<organism evidence="1 2">
    <name type="scientific">Aspergillus mulundensis</name>
    <dbReference type="NCBI Taxonomy" id="1810919"/>
    <lineage>
        <taxon>Eukaryota</taxon>
        <taxon>Fungi</taxon>
        <taxon>Dikarya</taxon>
        <taxon>Ascomycota</taxon>
        <taxon>Pezizomycotina</taxon>
        <taxon>Eurotiomycetes</taxon>
        <taxon>Eurotiomycetidae</taxon>
        <taxon>Eurotiales</taxon>
        <taxon>Aspergillaceae</taxon>
        <taxon>Aspergillus</taxon>
        <taxon>Aspergillus subgen. Nidulantes</taxon>
    </lineage>
</organism>
<reference evidence="1 2" key="1">
    <citation type="journal article" date="2018" name="IMA Fungus">
        <title>IMA Genome-F 9: Draft genome sequence of Annulohypoxylon stygium, Aspergillus mulundensis, Berkeleyomyces basicola (syn. Thielaviopsis basicola), Ceratocystis smalleyi, two Cercospora beticola strains, Coleophoma cylindrospora, Fusarium fracticaudum, Phialophora cf. hyalina, and Morchella septimelata.</title>
        <authorList>
            <person name="Wingfield B.D."/>
            <person name="Bills G.F."/>
            <person name="Dong Y."/>
            <person name="Huang W."/>
            <person name="Nel W.J."/>
            <person name="Swalarsk-Parry B.S."/>
            <person name="Vaghefi N."/>
            <person name="Wilken P.M."/>
            <person name="An Z."/>
            <person name="de Beer Z.W."/>
            <person name="De Vos L."/>
            <person name="Chen L."/>
            <person name="Duong T.A."/>
            <person name="Gao Y."/>
            <person name="Hammerbacher A."/>
            <person name="Kikkert J.R."/>
            <person name="Li Y."/>
            <person name="Li H."/>
            <person name="Li K."/>
            <person name="Li Q."/>
            <person name="Liu X."/>
            <person name="Ma X."/>
            <person name="Naidoo K."/>
            <person name="Pethybridge S.J."/>
            <person name="Sun J."/>
            <person name="Steenkamp E.T."/>
            <person name="van der Nest M.A."/>
            <person name="van Wyk S."/>
            <person name="Wingfield M.J."/>
            <person name="Xiong C."/>
            <person name="Yue Q."/>
            <person name="Zhang X."/>
        </authorList>
    </citation>
    <scope>NUCLEOTIDE SEQUENCE [LARGE SCALE GENOMIC DNA]</scope>
    <source>
        <strain evidence="1 2">DSM 5745</strain>
    </source>
</reference>
<dbReference type="RefSeq" id="XP_026598845.1">
    <property type="nucleotide sequence ID" value="XM_026752402.1"/>
</dbReference>
<evidence type="ECO:0000313" key="1">
    <source>
        <dbReference type="EMBL" id="RDW61714.1"/>
    </source>
</evidence>
<evidence type="ECO:0000313" key="2">
    <source>
        <dbReference type="Proteomes" id="UP000256690"/>
    </source>
</evidence>
<protein>
    <submittedName>
        <fullName evidence="1">Uncharacterized protein</fullName>
    </submittedName>
</protein>
<keyword evidence="2" id="KW-1185">Reference proteome</keyword>
<gene>
    <name evidence="1" type="ORF">DSM5745_10386</name>
</gene>
<proteinExistence type="predicted"/>
<dbReference type="AlphaFoldDB" id="A0A3D8QJV5"/>
<accession>A0A3D8QJV5</accession>
<comment type="caution">
    <text evidence="1">The sequence shown here is derived from an EMBL/GenBank/DDBJ whole genome shotgun (WGS) entry which is preliminary data.</text>
</comment>